<name>A0A2P2JJ63_RHIMU</name>
<dbReference type="EMBL" id="GGEC01013026">
    <property type="protein sequence ID" value="MBW93509.1"/>
    <property type="molecule type" value="Transcribed_RNA"/>
</dbReference>
<evidence type="ECO:0000313" key="1">
    <source>
        <dbReference type="EMBL" id="MBW93509.1"/>
    </source>
</evidence>
<sequence length="73" mass="8480">MIYGAEELNVNFSVMVRLFNCDLKVTSLNCVNNLLQKIKILPHTSDPLHICIKANYWNPKMTMRVFQIQLLSL</sequence>
<organism evidence="1">
    <name type="scientific">Rhizophora mucronata</name>
    <name type="common">Asiatic mangrove</name>
    <dbReference type="NCBI Taxonomy" id="61149"/>
    <lineage>
        <taxon>Eukaryota</taxon>
        <taxon>Viridiplantae</taxon>
        <taxon>Streptophyta</taxon>
        <taxon>Embryophyta</taxon>
        <taxon>Tracheophyta</taxon>
        <taxon>Spermatophyta</taxon>
        <taxon>Magnoliopsida</taxon>
        <taxon>eudicotyledons</taxon>
        <taxon>Gunneridae</taxon>
        <taxon>Pentapetalae</taxon>
        <taxon>rosids</taxon>
        <taxon>fabids</taxon>
        <taxon>Malpighiales</taxon>
        <taxon>Rhizophoraceae</taxon>
        <taxon>Rhizophora</taxon>
    </lineage>
</organism>
<protein>
    <submittedName>
        <fullName evidence="1">Uncharacterized protein</fullName>
    </submittedName>
</protein>
<accession>A0A2P2JJ63</accession>
<dbReference type="AlphaFoldDB" id="A0A2P2JJ63"/>
<proteinExistence type="predicted"/>
<reference evidence="1" key="1">
    <citation type="submission" date="2018-02" db="EMBL/GenBank/DDBJ databases">
        <title>Rhizophora mucronata_Transcriptome.</title>
        <authorList>
            <person name="Meera S.P."/>
            <person name="Sreeshan A."/>
            <person name="Augustine A."/>
        </authorList>
    </citation>
    <scope>NUCLEOTIDE SEQUENCE</scope>
    <source>
        <tissue evidence="1">Leaf</tissue>
    </source>
</reference>